<evidence type="ECO:0000313" key="2">
    <source>
        <dbReference type="Proteomes" id="UP000239757"/>
    </source>
</evidence>
<dbReference type="Proteomes" id="UP000239757">
    <property type="component" value="Unassembled WGS sequence"/>
</dbReference>
<reference evidence="1 2" key="1">
    <citation type="submission" date="2015-01" db="EMBL/GenBank/DDBJ databases">
        <title>Genome of allotetraploid Gossypium barbadense reveals genomic plasticity and fiber elongation in cotton evolution.</title>
        <authorList>
            <person name="Chen X."/>
            <person name="Liu X."/>
            <person name="Zhao B."/>
            <person name="Zheng H."/>
            <person name="Hu Y."/>
            <person name="Lu G."/>
            <person name="Yang C."/>
            <person name="Chen J."/>
            <person name="Shan C."/>
            <person name="Zhang L."/>
            <person name="Zhou Y."/>
            <person name="Wang L."/>
            <person name="Guo W."/>
            <person name="Bai Y."/>
            <person name="Ruan J."/>
            <person name="Shangguan X."/>
            <person name="Mao Y."/>
            <person name="Jiang J."/>
            <person name="Zhu Y."/>
            <person name="Lei J."/>
            <person name="Kang H."/>
            <person name="Chen S."/>
            <person name="He X."/>
            <person name="Wang R."/>
            <person name="Wang Y."/>
            <person name="Chen J."/>
            <person name="Wang L."/>
            <person name="Yu S."/>
            <person name="Wang B."/>
            <person name="Wei J."/>
            <person name="Song S."/>
            <person name="Lu X."/>
            <person name="Gao Z."/>
            <person name="Gu W."/>
            <person name="Deng X."/>
            <person name="Ma D."/>
            <person name="Wang S."/>
            <person name="Liang W."/>
            <person name="Fang L."/>
            <person name="Cai C."/>
            <person name="Zhu X."/>
            <person name="Zhou B."/>
            <person name="Zhang Y."/>
            <person name="Chen Z."/>
            <person name="Xu S."/>
            <person name="Zhu R."/>
            <person name="Wang S."/>
            <person name="Zhang T."/>
            <person name="Zhao G."/>
        </authorList>
    </citation>
    <scope>NUCLEOTIDE SEQUENCE [LARGE SCALE GENOMIC DNA]</scope>
    <source>
        <strain evidence="2">cv. Xinhai21</strain>
        <tissue evidence="1">Leaf</tissue>
    </source>
</reference>
<protein>
    <submittedName>
        <fullName evidence="1">Uncharacterized protein</fullName>
    </submittedName>
</protein>
<dbReference type="EMBL" id="KZ667266">
    <property type="protein sequence ID" value="PPR91597.1"/>
    <property type="molecule type" value="Genomic_DNA"/>
</dbReference>
<name>A0A2P5WKG9_GOSBA</name>
<sequence>MTNYDDPGTVQFFLGGLVHQISLPKFDTALGLYTAEFKEENDLHALNRHIHCSSSRCWDAQVPGSATYNPSPSKASALPPSLRYLHAILAHTIIGSTTAQKSSLTSLASCLHKHKDLLSQAPPPSHPVHAAASYADISERLTRFEHEDVKLREISIRGNHLDKGDT</sequence>
<evidence type="ECO:0000313" key="1">
    <source>
        <dbReference type="EMBL" id="PPR91597.1"/>
    </source>
</evidence>
<dbReference type="AlphaFoldDB" id="A0A2P5WKG9"/>
<proteinExistence type="predicted"/>
<gene>
    <name evidence="1" type="ORF">GOBAR_AA29086</name>
</gene>
<accession>A0A2P5WKG9</accession>
<organism evidence="1 2">
    <name type="scientific">Gossypium barbadense</name>
    <name type="common">Sea Island cotton</name>
    <name type="synonym">Hibiscus barbadensis</name>
    <dbReference type="NCBI Taxonomy" id="3634"/>
    <lineage>
        <taxon>Eukaryota</taxon>
        <taxon>Viridiplantae</taxon>
        <taxon>Streptophyta</taxon>
        <taxon>Embryophyta</taxon>
        <taxon>Tracheophyta</taxon>
        <taxon>Spermatophyta</taxon>
        <taxon>Magnoliopsida</taxon>
        <taxon>eudicotyledons</taxon>
        <taxon>Gunneridae</taxon>
        <taxon>Pentapetalae</taxon>
        <taxon>rosids</taxon>
        <taxon>malvids</taxon>
        <taxon>Malvales</taxon>
        <taxon>Malvaceae</taxon>
        <taxon>Malvoideae</taxon>
        <taxon>Gossypium</taxon>
    </lineage>
</organism>